<keyword evidence="3" id="KW-1185">Reference proteome</keyword>
<feature type="compositionally biased region" description="Basic and acidic residues" evidence="1">
    <location>
        <begin position="596"/>
        <end position="610"/>
    </location>
</feature>
<reference evidence="2 3" key="1">
    <citation type="submission" date="2024-02" db="EMBL/GenBank/DDBJ databases">
        <authorList>
            <person name="Chen Y."/>
            <person name="Shah S."/>
            <person name="Dougan E. K."/>
            <person name="Thang M."/>
            <person name="Chan C."/>
        </authorList>
    </citation>
    <scope>NUCLEOTIDE SEQUENCE [LARGE SCALE GENOMIC DNA]</scope>
</reference>
<feature type="compositionally biased region" description="Basic and acidic residues" evidence="1">
    <location>
        <begin position="632"/>
        <end position="645"/>
    </location>
</feature>
<feature type="compositionally biased region" description="Acidic residues" evidence="1">
    <location>
        <begin position="151"/>
        <end position="160"/>
    </location>
</feature>
<evidence type="ECO:0000313" key="2">
    <source>
        <dbReference type="EMBL" id="CAK8995606.1"/>
    </source>
</evidence>
<dbReference type="EMBL" id="CAXAMM010002292">
    <property type="protein sequence ID" value="CAK8995606.1"/>
    <property type="molecule type" value="Genomic_DNA"/>
</dbReference>
<organism evidence="2 3">
    <name type="scientific">Durusdinium trenchii</name>
    <dbReference type="NCBI Taxonomy" id="1381693"/>
    <lineage>
        <taxon>Eukaryota</taxon>
        <taxon>Sar</taxon>
        <taxon>Alveolata</taxon>
        <taxon>Dinophyceae</taxon>
        <taxon>Suessiales</taxon>
        <taxon>Symbiodiniaceae</taxon>
        <taxon>Durusdinium</taxon>
    </lineage>
</organism>
<dbReference type="Proteomes" id="UP001642464">
    <property type="component" value="Unassembled WGS sequence"/>
</dbReference>
<feature type="region of interest" description="Disordered" evidence="1">
    <location>
        <begin position="587"/>
        <end position="645"/>
    </location>
</feature>
<feature type="region of interest" description="Disordered" evidence="1">
    <location>
        <begin position="136"/>
        <end position="191"/>
    </location>
</feature>
<protein>
    <submittedName>
        <fullName evidence="2">Uncharacterized protein</fullName>
    </submittedName>
</protein>
<accession>A0ABP0HZE5</accession>
<gene>
    <name evidence="2" type="ORF">SCF082_LOCUS4430</name>
</gene>
<proteinExistence type="predicted"/>
<comment type="caution">
    <text evidence="2">The sequence shown here is derived from an EMBL/GenBank/DDBJ whole genome shotgun (WGS) entry which is preliminary data.</text>
</comment>
<sequence length="1277" mass="142483">MVQDADFGFSLPDAAAAAASKSDIDPAAAVVEKAVAAKTAQEFAKATFPPDLFDGFSNEETIERTISSMLDSMMNDRRNHRELAMRYDFSICGMAPLPHVEAAKALCLKHGLHPETFLLLIHSNLTWLEHHASRLGSDPPPAGLDVQSDILEPDPQEDIPEVPQERPHKKKAKKAQGNPQEEPAQDGSGGDAGRFEDACLPFIKALSLRTLAEYLAAAASHFGRRLTAGEQGILRTVALEHMAELELKVPVVDVPPQPKLEIKLKASCHTIGTDKPVMAAGSASARKSFMSDLTNDLVLHSAWAPDYIKKRQYRFQLKMLGQYEAVEWCMKMTPQAFFKRISFSIMPDSSPQDEDVNSTLSFGLWQATHDFMFQGPYHRPSFVHCDGVALGLLRAILHAIKLWVEARKAAKQPICKWFLMKILFAKNDILRSSLPTMRMVQTLEKLNKHDLGKPERVSISPHELMCGVRCWLRSLELHAGYYRFVQGAMQATAGADFQDRHRNLLAEEFQKADHPTVDSSSAPSASDILLQKAILQHCRGSEEFVPAAQISNKLRSKGPFKRIQGFAAKVNEQATELASLGLLEKMARQSNKKGNHRDQFKKTRRAKEAPPTDSQPPPVQPRPARMTRKRKREMESLSHQEAPPRDCRFSEMTDAQAALAKRLRIGQTKDLRAALSDMGLFHLDTDTVFDTDGDKCRPRRGLQATWCGVQVHILDTFMCHRVLRADIAELRPHRSQVNCRVLGPVHTVRADDLQGVRLDFLLTLKNGSAVLEALPAQLASADLPLHADGETAAEELQEPRIQEYVEIQPSSAEEHVKWAAKYGFAHKVLPEKRREEVRFLLDLPLPRPFEPFTAVLGVCGLDGSLLLPFVPLSRESLTKIQEVLAPIFEDMVKTFLTHGYALEDAVPVFLSTDNYRAHRLGLTRLCQDAFQALKLESEGGTPKGPAQKKKIEPFLRVPTIITADPQHRIIKMRALVSSHSNDGRDFLFDFIDCVNRLSAPMQPSLPVSVEKPPKLGKAEQDLLTSAVKLPKSQFDAIAADGQAFQKLKLWVSHCNVAGSPEWQRLFGASPPRGTLARVARRLQTELHENFKGHGWARREDFCGELAKLMKWYGTGKKTVTRRRGIRRGCKAGPWRSGRAVVLTRKIRKQLKLMGTGIGLEGLWNWRIVATHLQNAAIPVQTGTVAVERLWANAGDFYPDAATNMTLGWWTLLSQLAYFRYNYRHFNGSSLPTWCRGDSLLAQRVDALVSLARALSAEQDPLPAISVLQSTFEMAADS</sequence>
<evidence type="ECO:0000256" key="1">
    <source>
        <dbReference type="SAM" id="MobiDB-lite"/>
    </source>
</evidence>
<evidence type="ECO:0000313" key="3">
    <source>
        <dbReference type="Proteomes" id="UP001642464"/>
    </source>
</evidence>
<name>A0ABP0HZE5_9DINO</name>